<feature type="region of interest" description="Disordered" evidence="8">
    <location>
        <begin position="714"/>
        <end position="844"/>
    </location>
</feature>
<keyword evidence="5" id="KW-0496">Mitochondrion</keyword>
<dbReference type="GO" id="GO:0016020">
    <property type="term" value="C:membrane"/>
    <property type="evidence" value="ECO:0007669"/>
    <property type="project" value="UniProtKB-SubCell"/>
</dbReference>
<dbReference type="SUPFAM" id="SSF47336">
    <property type="entry name" value="ACP-like"/>
    <property type="match status" value="1"/>
</dbReference>
<feature type="compositionally biased region" description="Basic and acidic residues" evidence="8">
    <location>
        <begin position="658"/>
        <end position="670"/>
    </location>
</feature>
<reference evidence="10 11" key="1">
    <citation type="submission" date="2020-03" db="EMBL/GenBank/DDBJ databases">
        <title>Draft Genome Sequence of Cudoniella acicularis.</title>
        <authorList>
            <person name="Buettner E."/>
            <person name="Kellner H."/>
        </authorList>
    </citation>
    <scope>NUCLEOTIDE SEQUENCE [LARGE SCALE GENOMIC DNA]</scope>
    <source>
        <strain evidence="10 11">DSM 108380</strain>
    </source>
</reference>
<dbReference type="GO" id="GO:0005739">
    <property type="term" value="C:mitochondrion"/>
    <property type="evidence" value="ECO:0007669"/>
    <property type="project" value="UniProtKB-SubCell"/>
</dbReference>
<comment type="caution">
    <text evidence="10">The sequence shown here is derived from an EMBL/GenBank/DDBJ whole genome shotgun (WGS) entry which is preliminary data.</text>
</comment>
<dbReference type="EMBL" id="JAAMPI010000163">
    <property type="protein sequence ID" value="KAF4634742.1"/>
    <property type="molecule type" value="Genomic_DNA"/>
</dbReference>
<evidence type="ECO:0000256" key="3">
    <source>
        <dbReference type="ARBA" id="ARBA00004370"/>
    </source>
</evidence>
<dbReference type="OrthoDB" id="5086500at2759"/>
<keyword evidence="4" id="KW-0256">Endoplasmic reticulum</keyword>
<dbReference type="InterPro" id="IPR052374">
    <property type="entry name" value="SERAC1"/>
</dbReference>
<dbReference type="PANTHER" id="PTHR48182:SF2">
    <property type="entry name" value="PROTEIN SERAC1"/>
    <property type="match status" value="1"/>
</dbReference>
<feature type="compositionally biased region" description="Basic residues" evidence="8">
    <location>
        <begin position="1"/>
        <end position="10"/>
    </location>
</feature>
<feature type="compositionally biased region" description="Polar residues" evidence="8">
    <location>
        <begin position="310"/>
        <end position="322"/>
    </location>
</feature>
<feature type="compositionally biased region" description="Basic and acidic residues" evidence="8">
    <location>
        <begin position="721"/>
        <end position="730"/>
    </location>
</feature>
<dbReference type="Gene3D" id="1.10.1200.10">
    <property type="entry name" value="ACP-like"/>
    <property type="match status" value="1"/>
</dbReference>
<comment type="subcellular location">
    <subcellularLocation>
        <location evidence="2">Endoplasmic reticulum</location>
    </subcellularLocation>
    <subcellularLocation>
        <location evidence="3">Membrane</location>
    </subcellularLocation>
    <subcellularLocation>
        <location evidence="1">Mitochondrion</location>
    </subcellularLocation>
</comment>
<feature type="region of interest" description="Disordered" evidence="8">
    <location>
        <begin position="530"/>
        <end position="600"/>
    </location>
</feature>
<feature type="region of interest" description="Disordered" evidence="8">
    <location>
        <begin position="658"/>
        <end position="698"/>
    </location>
</feature>
<dbReference type="Pfam" id="PF00550">
    <property type="entry name" value="PP-binding"/>
    <property type="match status" value="1"/>
</dbReference>
<organism evidence="10 11">
    <name type="scientific">Cudoniella acicularis</name>
    <dbReference type="NCBI Taxonomy" id="354080"/>
    <lineage>
        <taxon>Eukaryota</taxon>
        <taxon>Fungi</taxon>
        <taxon>Dikarya</taxon>
        <taxon>Ascomycota</taxon>
        <taxon>Pezizomycotina</taxon>
        <taxon>Leotiomycetes</taxon>
        <taxon>Helotiales</taxon>
        <taxon>Tricladiaceae</taxon>
        <taxon>Cudoniella</taxon>
    </lineage>
</organism>
<evidence type="ECO:0000256" key="6">
    <source>
        <dbReference type="ARBA" id="ARBA00023136"/>
    </source>
</evidence>
<evidence type="ECO:0000256" key="8">
    <source>
        <dbReference type="SAM" id="MobiDB-lite"/>
    </source>
</evidence>
<dbReference type="PROSITE" id="PS50075">
    <property type="entry name" value="CARRIER"/>
    <property type="match status" value="1"/>
</dbReference>
<accession>A0A8H4RRI6</accession>
<evidence type="ECO:0000256" key="2">
    <source>
        <dbReference type="ARBA" id="ARBA00004240"/>
    </source>
</evidence>
<dbReference type="Proteomes" id="UP000566819">
    <property type="component" value="Unassembled WGS sequence"/>
</dbReference>
<dbReference type="InterPro" id="IPR036736">
    <property type="entry name" value="ACP-like_sf"/>
</dbReference>
<evidence type="ECO:0000256" key="1">
    <source>
        <dbReference type="ARBA" id="ARBA00004173"/>
    </source>
</evidence>
<keyword evidence="7" id="KW-0175">Coiled coil</keyword>
<dbReference type="PANTHER" id="PTHR48182">
    <property type="entry name" value="PROTEIN SERAC1"/>
    <property type="match status" value="1"/>
</dbReference>
<feature type="compositionally biased region" description="Basic and acidic residues" evidence="8">
    <location>
        <begin position="737"/>
        <end position="748"/>
    </location>
</feature>
<evidence type="ECO:0000256" key="5">
    <source>
        <dbReference type="ARBA" id="ARBA00023128"/>
    </source>
</evidence>
<dbReference type="GO" id="GO:0005783">
    <property type="term" value="C:endoplasmic reticulum"/>
    <property type="evidence" value="ECO:0007669"/>
    <property type="project" value="UniProtKB-SubCell"/>
</dbReference>
<evidence type="ECO:0000256" key="4">
    <source>
        <dbReference type="ARBA" id="ARBA00022824"/>
    </source>
</evidence>
<feature type="compositionally biased region" description="Low complexity" evidence="8">
    <location>
        <begin position="788"/>
        <end position="804"/>
    </location>
</feature>
<protein>
    <recommendedName>
        <fullName evidence="9">Carrier domain-containing protein</fullName>
    </recommendedName>
</protein>
<sequence>MSFLRGRPKRASSQSQSSIVAANPSNENTKKRLGLVLINEGHEPLVDLVAIPNLSGHPIHTWTADNGVMWLSDLLPLCLPRARILCWGHDKMGYLTKSVEGINDHAETLALIYSQSTPATQNIFRSTYGIIFMATAHQGITKQLSNWLKVYSFLLSGDEAKVMRDISNNSEFLQSQNENFSKIAGNIQFVSAYEVLKTTVGLSSFIIVPKSSAIVPGLASEPIAINAIHTQVSKFASQDDPNFIRVSESLMLMFQRLTYPHETSWANLDEGVTRSGLPTNIPSAYDQLMISAQEWDPSLTTPESERNASLGESQDQTQNGQTYKDFGDQGKVIINTTHNYYNNSYQLEGKAAESISQTQGSELDLNGEQSLTRRDQENDNLQVSGSSQNPGQGYIVADETSTHDQTSMASKLLTTSSTAMNLTNRGNTSLTTDLFGVTSTLPIKALEATSSTLDPKWTKASIGGVAIASLASLSISAVNANTARRVADINDRSATIADRSADAAEQNAIAAMSNAETAAMKLDFDMKESQKKDMNGGPIAQNASDATGDPGPSNSFPEQVVQTRTKTSSTSRPNPDRNALNTGSNINKVPPPALNTSKVFQENVRKQYELRQLQEQRRKEKEEKKSFIARNIAKFKDRRNRENTNGTEDDLSRRLKAQRDLHGESSEAKEGNNANSQPNRDNSRWKGKERDMGDEDSHSAGVLEVDAASPLGDFGINLNEGHSEDIDVRSQHSSKGRLKELKSGERLESITTPEGLQRIFPDSPTNSTPEPKIQEENPIPREKKNKPSPDSSSSISIRSPSHHSLPTGNGNDIPLEELQPKEKQSGESSDSVQGGGSDVDNAIDFVNGAGGDDSLISALTSQPGIMTKDVNSKDSLRLYIKLEKTLAVDKANIEPARPIQSYGVDSLSAVGFRIWFRNQLSADVSVFDILGNRSIAELAARWL</sequence>
<evidence type="ECO:0000313" key="11">
    <source>
        <dbReference type="Proteomes" id="UP000566819"/>
    </source>
</evidence>
<keyword evidence="6" id="KW-0472">Membrane</keyword>
<gene>
    <name evidence="10" type="ORF">G7Y89_g3371</name>
</gene>
<feature type="region of interest" description="Disordered" evidence="8">
    <location>
        <begin position="298"/>
        <end position="325"/>
    </location>
</feature>
<evidence type="ECO:0000259" key="9">
    <source>
        <dbReference type="PROSITE" id="PS50075"/>
    </source>
</evidence>
<dbReference type="AlphaFoldDB" id="A0A8H4RRI6"/>
<feature type="coiled-coil region" evidence="7">
    <location>
        <begin position="603"/>
        <end position="630"/>
    </location>
</feature>
<evidence type="ECO:0000313" key="10">
    <source>
        <dbReference type="EMBL" id="KAF4634742.1"/>
    </source>
</evidence>
<feature type="region of interest" description="Disordered" evidence="8">
    <location>
        <begin position="1"/>
        <end position="24"/>
    </location>
</feature>
<proteinExistence type="predicted"/>
<feature type="compositionally biased region" description="Basic and acidic residues" evidence="8">
    <location>
        <begin position="772"/>
        <end position="787"/>
    </location>
</feature>
<feature type="domain" description="Carrier" evidence="9">
    <location>
        <begin position="872"/>
        <end position="943"/>
    </location>
</feature>
<feature type="compositionally biased region" description="Basic and acidic residues" evidence="8">
    <location>
        <begin position="681"/>
        <end position="698"/>
    </location>
</feature>
<feature type="compositionally biased region" description="Polar residues" evidence="8">
    <location>
        <begin position="552"/>
        <end position="587"/>
    </location>
</feature>
<name>A0A8H4RRI6_9HELO</name>
<keyword evidence="11" id="KW-1185">Reference proteome</keyword>
<dbReference type="InterPro" id="IPR009081">
    <property type="entry name" value="PP-bd_ACP"/>
</dbReference>
<feature type="region of interest" description="Disordered" evidence="8">
    <location>
        <begin position="634"/>
        <end position="653"/>
    </location>
</feature>
<evidence type="ECO:0000256" key="7">
    <source>
        <dbReference type="SAM" id="Coils"/>
    </source>
</evidence>